<dbReference type="AlphaFoldDB" id="A0A2I1D3W3"/>
<dbReference type="VEuPathDB" id="FungiDB:P168DRAFT_159920"/>
<dbReference type="RefSeq" id="XP_024693158.1">
    <property type="nucleotide sequence ID" value="XM_024832850.1"/>
</dbReference>
<keyword evidence="3" id="KW-1185">Reference proteome</keyword>
<feature type="region of interest" description="Disordered" evidence="1">
    <location>
        <begin position="29"/>
        <end position="58"/>
    </location>
</feature>
<dbReference type="Proteomes" id="UP000234254">
    <property type="component" value="Unassembled WGS sequence"/>
</dbReference>
<evidence type="ECO:0000313" key="2">
    <source>
        <dbReference type="EMBL" id="PKY04564.1"/>
    </source>
</evidence>
<accession>A0A2I1D3W3</accession>
<comment type="caution">
    <text evidence="2">The sequence shown here is derived from an EMBL/GenBank/DDBJ whole genome shotgun (WGS) entry which is preliminary data.</text>
</comment>
<evidence type="ECO:0000256" key="1">
    <source>
        <dbReference type="SAM" id="MobiDB-lite"/>
    </source>
</evidence>
<name>A0A2I1D3W3_ASPC2</name>
<evidence type="ECO:0000313" key="3">
    <source>
        <dbReference type="Proteomes" id="UP000234254"/>
    </source>
</evidence>
<sequence length="211" mass="22737">MDRSIPISISLDRRVKPAHLSLISLQRRRSTNITKKETNTTNNANHHPNETSSRASFSPGSFLHHASRHVNPCSPQVIAIATTLNSFSLAFSFSSPCPPSLVPAAALVSPVLPSLRAGPAPHHQAALFRTPWFSSMLARDLALRLLLGIIFGLHHACYPPLLAAASLTPVAAGSTTWNCPRRPVLCKNFATGIATWGLSVSSQNWVLVGTR</sequence>
<organism evidence="2 3">
    <name type="scientific">Aspergillus campestris (strain IBT 28561)</name>
    <dbReference type="NCBI Taxonomy" id="1392248"/>
    <lineage>
        <taxon>Eukaryota</taxon>
        <taxon>Fungi</taxon>
        <taxon>Dikarya</taxon>
        <taxon>Ascomycota</taxon>
        <taxon>Pezizomycotina</taxon>
        <taxon>Eurotiomycetes</taxon>
        <taxon>Eurotiomycetidae</taxon>
        <taxon>Eurotiales</taxon>
        <taxon>Aspergillaceae</taxon>
        <taxon>Aspergillus</taxon>
        <taxon>Aspergillus subgen. Circumdati</taxon>
    </lineage>
</organism>
<gene>
    <name evidence="2" type="ORF">P168DRAFT_159920</name>
</gene>
<reference evidence="2" key="1">
    <citation type="submission" date="2016-12" db="EMBL/GenBank/DDBJ databases">
        <title>The genomes of Aspergillus section Nigri reveals drivers in fungal speciation.</title>
        <authorList>
            <consortium name="DOE Joint Genome Institute"/>
            <person name="Vesth T.C."/>
            <person name="Nybo J."/>
            <person name="Theobald S."/>
            <person name="Brandl J."/>
            <person name="Frisvad J.C."/>
            <person name="Nielsen K.F."/>
            <person name="Lyhne E.K."/>
            <person name="Kogle M.E."/>
            <person name="Kuo A."/>
            <person name="Riley R."/>
            <person name="Clum A."/>
            <person name="Nolan M."/>
            <person name="Lipzen A."/>
            <person name="Salamov A."/>
            <person name="Henrissat B."/>
            <person name="Wiebenga A."/>
            <person name="De vries R.P."/>
            <person name="Grigoriev I.V."/>
            <person name="Mortensen U.H."/>
            <person name="Andersen M.R."/>
            <person name="Baker S.E."/>
        </authorList>
    </citation>
    <scope>NUCLEOTIDE SEQUENCE</scope>
    <source>
        <strain evidence="2">IBT 28561</strain>
    </source>
</reference>
<dbReference type="GeneID" id="36540373"/>
<dbReference type="EMBL" id="MSFM01000006">
    <property type="protein sequence ID" value="PKY04564.1"/>
    <property type="molecule type" value="Genomic_DNA"/>
</dbReference>
<proteinExistence type="predicted"/>
<protein>
    <submittedName>
        <fullName evidence="2">Uncharacterized protein</fullName>
    </submittedName>
</protein>